<dbReference type="InParanoid" id="A0A0D0E174"/>
<reference evidence="1 2" key="1">
    <citation type="submission" date="2014-04" db="EMBL/GenBank/DDBJ databases">
        <authorList>
            <consortium name="DOE Joint Genome Institute"/>
            <person name="Kuo A."/>
            <person name="Kohler A."/>
            <person name="Jargeat P."/>
            <person name="Nagy L.G."/>
            <person name="Floudas D."/>
            <person name="Copeland A."/>
            <person name="Barry K.W."/>
            <person name="Cichocki N."/>
            <person name="Veneault-Fourrey C."/>
            <person name="LaButti K."/>
            <person name="Lindquist E.A."/>
            <person name="Lipzen A."/>
            <person name="Lundell T."/>
            <person name="Morin E."/>
            <person name="Murat C."/>
            <person name="Sun H."/>
            <person name="Tunlid A."/>
            <person name="Henrissat B."/>
            <person name="Grigoriev I.V."/>
            <person name="Hibbett D.S."/>
            <person name="Martin F."/>
            <person name="Nordberg H.P."/>
            <person name="Cantor M.N."/>
            <person name="Hua S.X."/>
        </authorList>
    </citation>
    <scope>NUCLEOTIDE SEQUENCE [LARGE SCALE GENOMIC DNA]</scope>
    <source>
        <strain evidence="1 2">Ve08.2h10</strain>
    </source>
</reference>
<keyword evidence="2" id="KW-1185">Reference proteome</keyword>
<dbReference type="EMBL" id="KN825144">
    <property type="protein sequence ID" value="KIK93919.1"/>
    <property type="molecule type" value="Genomic_DNA"/>
</dbReference>
<accession>A0A0D0E174</accession>
<dbReference type="AlphaFoldDB" id="A0A0D0E174"/>
<dbReference type="HOGENOM" id="CLU_2441509_0_0_1"/>
<evidence type="ECO:0000313" key="1">
    <source>
        <dbReference type="EMBL" id="KIK93919.1"/>
    </source>
</evidence>
<evidence type="ECO:0000313" key="2">
    <source>
        <dbReference type="Proteomes" id="UP000054538"/>
    </source>
</evidence>
<reference evidence="2" key="2">
    <citation type="submission" date="2015-01" db="EMBL/GenBank/DDBJ databases">
        <title>Evolutionary Origins and Diversification of the Mycorrhizal Mutualists.</title>
        <authorList>
            <consortium name="DOE Joint Genome Institute"/>
            <consortium name="Mycorrhizal Genomics Consortium"/>
            <person name="Kohler A."/>
            <person name="Kuo A."/>
            <person name="Nagy L.G."/>
            <person name="Floudas D."/>
            <person name="Copeland A."/>
            <person name="Barry K.W."/>
            <person name="Cichocki N."/>
            <person name="Veneault-Fourrey C."/>
            <person name="LaButti K."/>
            <person name="Lindquist E.A."/>
            <person name="Lipzen A."/>
            <person name="Lundell T."/>
            <person name="Morin E."/>
            <person name="Murat C."/>
            <person name="Riley R."/>
            <person name="Ohm R."/>
            <person name="Sun H."/>
            <person name="Tunlid A."/>
            <person name="Henrissat B."/>
            <person name="Grigoriev I.V."/>
            <person name="Hibbett D.S."/>
            <person name="Martin F."/>
        </authorList>
    </citation>
    <scope>NUCLEOTIDE SEQUENCE [LARGE SCALE GENOMIC DNA]</scope>
    <source>
        <strain evidence="2">Ve08.2h10</strain>
    </source>
</reference>
<organism evidence="1 2">
    <name type="scientific">Paxillus rubicundulus Ve08.2h10</name>
    <dbReference type="NCBI Taxonomy" id="930991"/>
    <lineage>
        <taxon>Eukaryota</taxon>
        <taxon>Fungi</taxon>
        <taxon>Dikarya</taxon>
        <taxon>Basidiomycota</taxon>
        <taxon>Agaricomycotina</taxon>
        <taxon>Agaricomycetes</taxon>
        <taxon>Agaricomycetidae</taxon>
        <taxon>Boletales</taxon>
        <taxon>Paxilineae</taxon>
        <taxon>Paxillaceae</taxon>
        <taxon>Paxillus</taxon>
    </lineage>
</organism>
<sequence>MPRRFHFIGLPVSAVVGAVMVSGVKLAPQIIHRAAADRVIGQLKVARLPLTTRFLSRTPPQGSMKCLQLRYKPEDQRGISSDQSIRLQVS</sequence>
<proteinExistence type="predicted"/>
<dbReference type="Proteomes" id="UP000054538">
    <property type="component" value="Unassembled WGS sequence"/>
</dbReference>
<name>A0A0D0E174_9AGAM</name>
<gene>
    <name evidence="1" type="ORF">PAXRUDRAFT_485791</name>
</gene>
<protein>
    <submittedName>
        <fullName evidence="1">Uncharacterized protein</fullName>
    </submittedName>
</protein>